<evidence type="ECO:0000313" key="3">
    <source>
        <dbReference type="EnsemblMetazoa" id="ASIC000637-PA"/>
    </source>
</evidence>
<dbReference type="EMBL" id="ATLV01003132">
    <property type="status" value="NOT_ANNOTATED_CDS"/>
    <property type="molecule type" value="Genomic_DNA"/>
</dbReference>
<evidence type="ECO:0000256" key="1">
    <source>
        <dbReference type="SAM" id="MobiDB-lite"/>
    </source>
</evidence>
<dbReference type="VEuPathDB" id="VectorBase:ASIC000637"/>
<evidence type="ECO:0000313" key="4">
    <source>
        <dbReference type="Proteomes" id="UP000030765"/>
    </source>
</evidence>
<dbReference type="AlphaFoldDB" id="A0A084VAE1"/>
<organism evidence="2">
    <name type="scientific">Anopheles sinensis</name>
    <name type="common">Mosquito</name>
    <dbReference type="NCBI Taxonomy" id="74873"/>
    <lineage>
        <taxon>Eukaryota</taxon>
        <taxon>Metazoa</taxon>
        <taxon>Ecdysozoa</taxon>
        <taxon>Arthropoda</taxon>
        <taxon>Hexapoda</taxon>
        <taxon>Insecta</taxon>
        <taxon>Pterygota</taxon>
        <taxon>Neoptera</taxon>
        <taxon>Endopterygota</taxon>
        <taxon>Diptera</taxon>
        <taxon>Nematocera</taxon>
        <taxon>Culicoidea</taxon>
        <taxon>Culicidae</taxon>
        <taxon>Anophelinae</taxon>
        <taxon>Anopheles</taxon>
    </lineage>
</organism>
<proteinExistence type="predicted"/>
<reference evidence="3" key="2">
    <citation type="submission" date="2020-05" db="UniProtKB">
        <authorList>
            <consortium name="EnsemblMetazoa"/>
        </authorList>
    </citation>
    <scope>IDENTIFICATION</scope>
</reference>
<protein>
    <submittedName>
        <fullName evidence="2 3">Putative peptidase family M1</fullName>
    </submittedName>
</protein>
<keyword evidence="4" id="KW-1185">Reference proteome</keyword>
<name>A0A084VAE1_ANOSI</name>
<evidence type="ECO:0000313" key="2">
    <source>
        <dbReference type="EMBL" id="KFB34935.1"/>
    </source>
</evidence>
<dbReference type="EnsemblMetazoa" id="ASIC000637-RA">
    <property type="protein sequence ID" value="ASIC000637-PA"/>
    <property type="gene ID" value="ASIC000637"/>
</dbReference>
<accession>A0A084VAE1</accession>
<gene>
    <name evidence="2" type="ORF">ZHAS_00000637</name>
</gene>
<dbReference type="Proteomes" id="UP000030765">
    <property type="component" value="Unassembled WGS sequence"/>
</dbReference>
<reference evidence="2 4" key="1">
    <citation type="journal article" date="2014" name="BMC Genomics">
        <title>Genome sequence of Anopheles sinensis provides insight into genetics basis of mosquito competence for malaria parasites.</title>
        <authorList>
            <person name="Zhou D."/>
            <person name="Zhang D."/>
            <person name="Ding G."/>
            <person name="Shi L."/>
            <person name="Hou Q."/>
            <person name="Ye Y."/>
            <person name="Xu Y."/>
            <person name="Zhou H."/>
            <person name="Xiong C."/>
            <person name="Li S."/>
            <person name="Yu J."/>
            <person name="Hong S."/>
            <person name="Yu X."/>
            <person name="Zou P."/>
            <person name="Chen C."/>
            <person name="Chang X."/>
            <person name="Wang W."/>
            <person name="Lv Y."/>
            <person name="Sun Y."/>
            <person name="Ma L."/>
            <person name="Shen B."/>
            <person name="Zhu C."/>
        </authorList>
    </citation>
    <scope>NUCLEOTIDE SEQUENCE [LARGE SCALE GENOMIC DNA]</scope>
</reference>
<dbReference type="EMBL" id="KE524116">
    <property type="protein sequence ID" value="KFB34935.1"/>
    <property type="molecule type" value="Genomic_DNA"/>
</dbReference>
<feature type="compositionally biased region" description="Polar residues" evidence="1">
    <location>
        <begin position="22"/>
        <end position="50"/>
    </location>
</feature>
<sequence>MGSADEGKPRVALPVLKIHPGLSSSRQPLAHSALQSRRANTMIHQRSVNNRKGYRVRADDGRQAPMRDSCSNGRHRLSSAFAMPLSCGVSRRPLRSAFVITYYHSAARLEMARKPVEINGKQRSMQMAK</sequence>
<feature type="region of interest" description="Disordered" evidence="1">
    <location>
        <begin position="22"/>
        <end position="72"/>
    </location>
</feature>